<name>A0A2P4S3H7_BAMTH</name>
<feature type="non-terminal residue" evidence="1">
    <location>
        <position position="190"/>
    </location>
</feature>
<dbReference type="Gene3D" id="3.40.50.2300">
    <property type="match status" value="1"/>
</dbReference>
<keyword evidence="2" id="KW-1185">Reference proteome</keyword>
<dbReference type="SUPFAM" id="SSF53098">
    <property type="entry name" value="Ribonuclease H-like"/>
    <property type="match status" value="1"/>
</dbReference>
<evidence type="ECO:0000313" key="1">
    <source>
        <dbReference type="EMBL" id="POI18666.1"/>
    </source>
</evidence>
<gene>
    <name evidence="1" type="ORF">CIB84_017590</name>
</gene>
<dbReference type="EMBL" id="PPHD01119521">
    <property type="protein sequence ID" value="POI18666.1"/>
    <property type="molecule type" value="Genomic_DNA"/>
</dbReference>
<evidence type="ECO:0000313" key="2">
    <source>
        <dbReference type="Proteomes" id="UP000237246"/>
    </source>
</evidence>
<sequence>MYGITVRELEQPLLIHRPKEKLMLGGKPRLDMVLLLPELTFLTGISEIKKDSRVLKDVMREMLQSPQQHYESLCSLLRRIQCNQEASQELSRWGLILSPDIHRTQGRVLPSERVNLRHCSFIPTEDVSWGREVMREAAISTVDMNCWLLVYPRRLQDVTKNLVALLRSSCGPIGMQVNQPALVELKDERL</sequence>
<comment type="caution">
    <text evidence="1">The sequence shown here is derived from an EMBL/GenBank/DDBJ whole genome shotgun (WGS) entry which is preliminary data.</text>
</comment>
<dbReference type="SUPFAM" id="SSF101690">
    <property type="entry name" value="PAZ domain"/>
    <property type="match status" value="1"/>
</dbReference>
<accession>A0A2P4S3H7</accession>
<protein>
    <recommendedName>
        <fullName evidence="3">PIWL2 protein</fullName>
    </recommendedName>
</protein>
<dbReference type="InterPro" id="IPR036085">
    <property type="entry name" value="PAZ_dom_sf"/>
</dbReference>
<reference evidence="1 2" key="1">
    <citation type="submission" date="2018-01" db="EMBL/GenBank/DDBJ databases">
        <title>Comparison of the Chinese Bamboo Partridge and Red Junglefowl genome sequences highlights the importance of demography in genome evolution.</title>
        <authorList>
            <person name="Tiley G.P."/>
            <person name="Kimball R.T."/>
            <person name="Braun E.L."/>
            <person name="Burleigh J.G."/>
        </authorList>
    </citation>
    <scope>NUCLEOTIDE SEQUENCE [LARGE SCALE GENOMIC DNA]</scope>
    <source>
        <strain evidence="1">RTK389</strain>
        <tissue evidence="1">Blood</tissue>
    </source>
</reference>
<dbReference type="Proteomes" id="UP000237246">
    <property type="component" value="Unassembled WGS sequence"/>
</dbReference>
<organism evidence="1 2">
    <name type="scientific">Bambusicola thoracicus</name>
    <name type="common">Chinese bamboo-partridge</name>
    <name type="synonym">Perdix thoracica</name>
    <dbReference type="NCBI Taxonomy" id="9083"/>
    <lineage>
        <taxon>Eukaryota</taxon>
        <taxon>Metazoa</taxon>
        <taxon>Chordata</taxon>
        <taxon>Craniata</taxon>
        <taxon>Vertebrata</taxon>
        <taxon>Euteleostomi</taxon>
        <taxon>Archelosauria</taxon>
        <taxon>Archosauria</taxon>
        <taxon>Dinosauria</taxon>
        <taxon>Saurischia</taxon>
        <taxon>Theropoda</taxon>
        <taxon>Coelurosauria</taxon>
        <taxon>Aves</taxon>
        <taxon>Neognathae</taxon>
        <taxon>Galloanserae</taxon>
        <taxon>Galliformes</taxon>
        <taxon>Phasianidae</taxon>
        <taxon>Perdicinae</taxon>
        <taxon>Bambusicola</taxon>
    </lineage>
</organism>
<dbReference type="AlphaFoldDB" id="A0A2P4S3H7"/>
<dbReference type="InterPro" id="IPR012337">
    <property type="entry name" value="RNaseH-like_sf"/>
</dbReference>
<proteinExistence type="predicted"/>
<evidence type="ECO:0008006" key="3">
    <source>
        <dbReference type="Google" id="ProtNLM"/>
    </source>
</evidence>
<dbReference type="OrthoDB" id="445936at2759"/>
<dbReference type="Gene3D" id="2.170.260.10">
    <property type="entry name" value="paz domain"/>
    <property type="match status" value="1"/>
</dbReference>